<evidence type="ECO:0000313" key="1">
    <source>
        <dbReference type="EMBL" id="KAF4631810.1"/>
    </source>
</evidence>
<accession>A0A8H4RMX2</accession>
<dbReference type="EMBL" id="JAAMPI010000408">
    <property type="protein sequence ID" value="KAF4631810.1"/>
    <property type="molecule type" value="Genomic_DNA"/>
</dbReference>
<keyword evidence="2" id="KW-1185">Reference proteome</keyword>
<organism evidence="1 2">
    <name type="scientific">Cudoniella acicularis</name>
    <dbReference type="NCBI Taxonomy" id="354080"/>
    <lineage>
        <taxon>Eukaryota</taxon>
        <taxon>Fungi</taxon>
        <taxon>Dikarya</taxon>
        <taxon>Ascomycota</taxon>
        <taxon>Pezizomycotina</taxon>
        <taxon>Leotiomycetes</taxon>
        <taxon>Helotiales</taxon>
        <taxon>Tricladiaceae</taxon>
        <taxon>Cudoniella</taxon>
    </lineage>
</organism>
<dbReference type="AlphaFoldDB" id="A0A8H4RMX2"/>
<dbReference type="Proteomes" id="UP000566819">
    <property type="component" value="Unassembled WGS sequence"/>
</dbReference>
<sequence length="175" mass="19888">MRSVFGHTIVGTKLAALRFKGIISDIVDGLSAILPFSKSTIQGPAEEYDAQPCKTTSNPYGTAEKLYYTICQSLAMGTVSVAAARHFPKTWTPEGQREMQRIEPYLMKWLRLNSYFKIYEKALREWTDLPRSNKLLGMGIAWLGGQLRPIHHPESSQWGFLVRLIECFVLISGYW</sequence>
<protein>
    <submittedName>
        <fullName evidence="1">Uncharacterized protein</fullName>
    </submittedName>
</protein>
<evidence type="ECO:0000313" key="2">
    <source>
        <dbReference type="Proteomes" id="UP000566819"/>
    </source>
</evidence>
<name>A0A8H4RMX2_9HELO</name>
<dbReference type="OrthoDB" id="265717at2759"/>
<proteinExistence type="predicted"/>
<reference evidence="1 2" key="1">
    <citation type="submission" date="2020-03" db="EMBL/GenBank/DDBJ databases">
        <title>Draft Genome Sequence of Cudoniella acicularis.</title>
        <authorList>
            <person name="Buettner E."/>
            <person name="Kellner H."/>
        </authorList>
    </citation>
    <scope>NUCLEOTIDE SEQUENCE [LARGE SCALE GENOMIC DNA]</scope>
    <source>
        <strain evidence="1 2">DSM 108380</strain>
    </source>
</reference>
<gene>
    <name evidence="1" type="ORF">G7Y89_g6317</name>
</gene>
<comment type="caution">
    <text evidence="1">The sequence shown here is derived from an EMBL/GenBank/DDBJ whole genome shotgun (WGS) entry which is preliminary data.</text>
</comment>